<feature type="domain" description="Protein kinase" evidence="1">
    <location>
        <begin position="1"/>
        <end position="145"/>
    </location>
</feature>
<name>A0AAV3S2B3_LITER</name>
<gene>
    <name evidence="2" type="ORF">LIER_34050</name>
</gene>
<evidence type="ECO:0000259" key="1">
    <source>
        <dbReference type="PROSITE" id="PS50011"/>
    </source>
</evidence>
<proteinExistence type="predicted"/>
<dbReference type="SUPFAM" id="SSF56112">
    <property type="entry name" value="Protein kinase-like (PK-like)"/>
    <property type="match status" value="1"/>
</dbReference>
<accession>A0AAV3S2B3</accession>
<dbReference type="Proteomes" id="UP001454036">
    <property type="component" value="Unassembled WGS sequence"/>
</dbReference>
<dbReference type="AlphaFoldDB" id="A0AAV3S2B3"/>
<dbReference type="Gene3D" id="1.10.510.10">
    <property type="entry name" value="Transferase(Phosphotransferase) domain 1"/>
    <property type="match status" value="1"/>
</dbReference>
<dbReference type="InterPro" id="IPR000719">
    <property type="entry name" value="Prot_kinase_dom"/>
</dbReference>
<dbReference type="GO" id="GO:0004672">
    <property type="term" value="F:protein kinase activity"/>
    <property type="evidence" value="ECO:0007669"/>
    <property type="project" value="InterPro"/>
</dbReference>
<evidence type="ECO:0000313" key="3">
    <source>
        <dbReference type="Proteomes" id="UP001454036"/>
    </source>
</evidence>
<protein>
    <recommendedName>
        <fullName evidence="1">Protein kinase domain-containing protein</fullName>
    </recommendedName>
</protein>
<comment type="caution">
    <text evidence="2">The sequence shown here is derived from an EMBL/GenBank/DDBJ whole genome shotgun (WGS) entry which is preliminary data.</text>
</comment>
<reference evidence="2 3" key="1">
    <citation type="submission" date="2024-01" db="EMBL/GenBank/DDBJ databases">
        <title>The complete chloroplast genome sequence of Lithospermum erythrorhizon: insights into the phylogenetic relationship among Boraginaceae species and the maternal lineages of purple gromwells.</title>
        <authorList>
            <person name="Okada T."/>
            <person name="Watanabe K."/>
        </authorList>
    </citation>
    <scope>NUCLEOTIDE SEQUENCE [LARGE SCALE GENOMIC DNA]</scope>
</reference>
<evidence type="ECO:0000313" key="2">
    <source>
        <dbReference type="EMBL" id="GAA0186762.1"/>
    </source>
</evidence>
<sequence length="166" mass="18774">MNAIIADFGMARDQRDRVSVTHSIYAKPPSKYAKKFLPESHEWSSKLATTRDDMYALGIVLLETITTGRINALGQVRYDTYWNLKEDIAALDFEFETLIKPRLRNTGCTKKQARDIIALVMDCLSCIENDNSPLAHEIVDRLQSMSNPKEGRSLSSIFSFILPSPC</sequence>
<keyword evidence="3" id="KW-1185">Reference proteome</keyword>
<dbReference type="GO" id="GO:0005524">
    <property type="term" value="F:ATP binding"/>
    <property type="evidence" value="ECO:0007669"/>
    <property type="project" value="InterPro"/>
</dbReference>
<organism evidence="2 3">
    <name type="scientific">Lithospermum erythrorhizon</name>
    <name type="common">Purple gromwell</name>
    <name type="synonym">Lithospermum officinale var. erythrorhizon</name>
    <dbReference type="NCBI Taxonomy" id="34254"/>
    <lineage>
        <taxon>Eukaryota</taxon>
        <taxon>Viridiplantae</taxon>
        <taxon>Streptophyta</taxon>
        <taxon>Embryophyta</taxon>
        <taxon>Tracheophyta</taxon>
        <taxon>Spermatophyta</taxon>
        <taxon>Magnoliopsida</taxon>
        <taxon>eudicotyledons</taxon>
        <taxon>Gunneridae</taxon>
        <taxon>Pentapetalae</taxon>
        <taxon>asterids</taxon>
        <taxon>lamiids</taxon>
        <taxon>Boraginales</taxon>
        <taxon>Boraginaceae</taxon>
        <taxon>Boraginoideae</taxon>
        <taxon>Lithospermeae</taxon>
        <taxon>Lithospermum</taxon>
    </lineage>
</organism>
<dbReference type="PROSITE" id="PS50011">
    <property type="entry name" value="PROTEIN_KINASE_DOM"/>
    <property type="match status" value="1"/>
</dbReference>
<dbReference type="EMBL" id="BAABME010014008">
    <property type="protein sequence ID" value="GAA0186762.1"/>
    <property type="molecule type" value="Genomic_DNA"/>
</dbReference>
<dbReference type="InterPro" id="IPR011009">
    <property type="entry name" value="Kinase-like_dom_sf"/>
</dbReference>